<dbReference type="eggNOG" id="COG0626">
    <property type="taxonomic scope" value="Bacteria"/>
</dbReference>
<organism evidence="8 9">
    <name type="scientific">Candidatus Symbiobacter mobilis CR</name>
    <dbReference type="NCBI Taxonomy" id="946483"/>
    <lineage>
        <taxon>Bacteria</taxon>
        <taxon>Pseudomonadati</taxon>
        <taxon>Pseudomonadota</taxon>
        <taxon>Betaproteobacteria</taxon>
        <taxon>Burkholderiales</taxon>
        <taxon>Comamonadaceae</taxon>
    </lineage>
</organism>
<dbReference type="Gene3D" id="3.40.640.10">
    <property type="entry name" value="Type I PLP-dependent aspartate aminotransferase-like (Major domain)"/>
    <property type="match status" value="1"/>
</dbReference>
<dbReference type="OrthoDB" id="9805807at2"/>
<gene>
    <name evidence="8" type="primary">metC</name>
    <name evidence="8" type="ORF">Cenrod_1994</name>
</gene>
<reference evidence="8 9" key="1">
    <citation type="journal article" date="2013" name="Genome Biol.">
        <title>Genomic analysis reveals key aspects of prokaryotic symbiosis in the phototrophic consortium "Chlorochromatium aggregatum".</title>
        <authorList>
            <person name="Liu Z."/>
            <person name="Muller J."/>
            <person name="Li T."/>
            <person name="Alvey R.M."/>
            <person name="Vogl K."/>
            <person name="Frigaard N.U."/>
            <person name="Rockwell N.C."/>
            <person name="Boyd E.S."/>
            <person name="Tomsho L.P."/>
            <person name="Schuster S.C."/>
            <person name="Henke P."/>
            <person name="Rohde M."/>
            <person name="Overmann J."/>
            <person name="Bryant D.A."/>
        </authorList>
    </citation>
    <scope>NUCLEOTIDE SEQUENCE [LARGE SCALE GENOMIC DNA]</scope>
    <source>
        <strain evidence="8">CR</strain>
    </source>
</reference>
<comment type="cofactor">
    <cofactor evidence="1 7">
        <name>pyridoxal 5'-phosphate</name>
        <dbReference type="ChEBI" id="CHEBI:597326"/>
    </cofactor>
</comment>
<name>U5N9I1_9BURK</name>
<evidence type="ECO:0000256" key="2">
    <source>
        <dbReference type="ARBA" id="ARBA00009077"/>
    </source>
</evidence>
<evidence type="ECO:0000256" key="1">
    <source>
        <dbReference type="ARBA" id="ARBA00001933"/>
    </source>
</evidence>
<dbReference type="InterPro" id="IPR015422">
    <property type="entry name" value="PyrdxlP-dep_Trfase_small"/>
</dbReference>
<evidence type="ECO:0000256" key="4">
    <source>
        <dbReference type="ARBA" id="ARBA00023239"/>
    </source>
</evidence>
<dbReference type="PIRSF" id="PIRSF001434">
    <property type="entry name" value="CGS"/>
    <property type="match status" value="1"/>
</dbReference>
<dbReference type="GO" id="GO:0019450">
    <property type="term" value="P:L-cysteine catabolic process to pyruvate"/>
    <property type="evidence" value="ECO:0007669"/>
    <property type="project" value="TreeGrafter"/>
</dbReference>
<accession>U5N9I1</accession>
<protein>
    <submittedName>
        <fullName evidence="8">Cystathionine beta-lyase</fullName>
    </submittedName>
</protein>
<dbReference type="PATRIC" id="fig|946483.4.peg.2008"/>
<dbReference type="RefSeq" id="WP_022774892.1">
    <property type="nucleotide sequence ID" value="NC_022576.1"/>
</dbReference>
<evidence type="ECO:0000256" key="5">
    <source>
        <dbReference type="ARBA" id="ARBA00047517"/>
    </source>
</evidence>
<dbReference type="PANTHER" id="PTHR43500">
    <property type="entry name" value="CYSTATHIONINE BETA-LYASE-RELATED"/>
    <property type="match status" value="1"/>
</dbReference>
<feature type="modified residue" description="N6-(pyridoxal phosphate)lysine" evidence="6">
    <location>
        <position position="213"/>
    </location>
</feature>
<dbReference type="AlphaFoldDB" id="U5N9I1"/>
<dbReference type="KEGG" id="cbx:Cenrod_1994"/>
<comment type="catalytic activity">
    <reaction evidence="5">
        <text>L,L-cystathionine + H2O = L-homocysteine + pyruvate + NH4(+)</text>
        <dbReference type="Rhea" id="RHEA:13965"/>
        <dbReference type="ChEBI" id="CHEBI:15361"/>
        <dbReference type="ChEBI" id="CHEBI:15377"/>
        <dbReference type="ChEBI" id="CHEBI:28938"/>
        <dbReference type="ChEBI" id="CHEBI:58161"/>
        <dbReference type="ChEBI" id="CHEBI:58199"/>
    </reaction>
</comment>
<comment type="similarity">
    <text evidence="2 7">Belongs to the trans-sulfuration enzymes family.</text>
</comment>
<evidence type="ECO:0000313" key="8">
    <source>
        <dbReference type="EMBL" id="AGX88067.1"/>
    </source>
</evidence>
<keyword evidence="4 8" id="KW-0456">Lyase</keyword>
<dbReference type="Gene3D" id="3.90.1150.10">
    <property type="entry name" value="Aspartate Aminotransferase, domain 1"/>
    <property type="match status" value="1"/>
</dbReference>
<dbReference type="InterPro" id="IPR006233">
    <property type="entry name" value="Cys_b_lyase_bac"/>
</dbReference>
<dbReference type="Pfam" id="PF01053">
    <property type="entry name" value="Cys_Met_Meta_PP"/>
    <property type="match status" value="1"/>
</dbReference>
<keyword evidence="3 6" id="KW-0663">Pyridoxal phosphate</keyword>
<evidence type="ECO:0000256" key="3">
    <source>
        <dbReference type="ARBA" id="ARBA00022898"/>
    </source>
</evidence>
<dbReference type="GO" id="GO:0030170">
    <property type="term" value="F:pyridoxal phosphate binding"/>
    <property type="evidence" value="ECO:0007669"/>
    <property type="project" value="InterPro"/>
</dbReference>
<dbReference type="InterPro" id="IPR000277">
    <property type="entry name" value="Cys/Met-Metab_PyrdxlP-dep_enz"/>
</dbReference>
<dbReference type="PANTHER" id="PTHR43500:SF1">
    <property type="entry name" value="CYSTATHIONINE BETA-LYASE-RELATED"/>
    <property type="match status" value="1"/>
</dbReference>
<dbReference type="STRING" id="946483.Cenrod_1994"/>
<evidence type="ECO:0000256" key="6">
    <source>
        <dbReference type="PIRSR" id="PIRSR001434-2"/>
    </source>
</evidence>
<keyword evidence="9" id="KW-1185">Reference proteome</keyword>
<evidence type="ECO:0000256" key="7">
    <source>
        <dbReference type="RuleBase" id="RU362118"/>
    </source>
</evidence>
<dbReference type="HOGENOM" id="CLU_018986_5_1_4"/>
<sequence length="407" mass="44245">MTTPRTQLIHHRYEPPAGFSAPQPGVHKASTVFFSSVEALRSIRWKDRSAYTYGLHGTPTTYTLEERLCTLEGGRYCVLTPSGLSAITLVFLAMLRTGDEVLLPWNTYSPAVAFAQQELLRWGITHQFYDPLRPEDLAQRIRASTRLVWIEAAGSVTLEFPDLPALVRICLDAGVRCALDDTWSAGQAYAPFDLLPGTTPALGVDIALSALTKYHSGGGDILMGSLITVDADLHERLSLCHMRLGLGVGANDVEAVLRGLPTLAVRYAAQDEAARTLAVWCQSRPEFAQVLHPALPGSPGHAHWLALCHGNGSRAGRAAGLFAVVFRADIPQASVDAFCNALQYFRIGYSWGGPVSLVMPYDLPPERRQSSPHLASGCLVRFAIGFEDVADLQADLSRALGQCLQPR</sequence>
<dbReference type="InterPro" id="IPR015424">
    <property type="entry name" value="PyrdxlP-dep_Trfase"/>
</dbReference>
<dbReference type="SUPFAM" id="SSF53383">
    <property type="entry name" value="PLP-dependent transferases"/>
    <property type="match status" value="1"/>
</dbReference>
<dbReference type="GO" id="GO:0019346">
    <property type="term" value="P:transsulfuration"/>
    <property type="evidence" value="ECO:0007669"/>
    <property type="project" value="InterPro"/>
</dbReference>
<dbReference type="InterPro" id="IPR015421">
    <property type="entry name" value="PyrdxlP-dep_Trfase_major"/>
</dbReference>
<proteinExistence type="inferred from homology"/>
<dbReference type="GO" id="GO:0047804">
    <property type="term" value="F:cysteine-S-conjugate beta-lyase activity"/>
    <property type="evidence" value="ECO:0007669"/>
    <property type="project" value="InterPro"/>
</dbReference>
<evidence type="ECO:0000313" key="9">
    <source>
        <dbReference type="Proteomes" id="UP000017184"/>
    </source>
</evidence>
<dbReference type="Proteomes" id="UP000017184">
    <property type="component" value="Chromosome"/>
</dbReference>
<dbReference type="EMBL" id="CP004885">
    <property type="protein sequence ID" value="AGX88067.1"/>
    <property type="molecule type" value="Genomic_DNA"/>
</dbReference>